<dbReference type="CDD" id="cd01837">
    <property type="entry name" value="SGNH_plant_lipase_like"/>
    <property type="match status" value="2"/>
</dbReference>
<dbReference type="PANTHER" id="PTHR22835">
    <property type="entry name" value="ZINC FINGER FYVE DOMAIN CONTAINING PROTEIN"/>
    <property type="match status" value="1"/>
</dbReference>
<dbReference type="OrthoDB" id="1600564at2759"/>
<reference evidence="6 7" key="1">
    <citation type="submission" date="2020-02" db="EMBL/GenBank/DDBJ databases">
        <authorList>
            <person name="Ma Q."/>
            <person name="Huang Y."/>
            <person name="Song X."/>
            <person name="Pei D."/>
        </authorList>
    </citation>
    <scope>NUCLEOTIDE SEQUENCE [LARGE SCALE GENOMIC DNA]</scope>
    <source>
        <strain evidence="6">Sxm20200214</strain>
        <tissue evidence="6">Leaf</tissue>
    </source>
</reference>
<keyword evidence="2 5" id="KW-0732">Signal</keyword>
<comment type="similarity">
    <text evidence="1">Belongs to the 'GDSL' lipolytic enzyme family.</text>
</comment>
<keyword evidence="3" id="KW-0378">Hydrolase</keyword>
<dbReference type="PROSITE" id="PS01098">
    <property type="entry name" value="LIPASE_GDSL_SER"/>
    <property type="match status" value="1"/>
</dbReference>
<organism evidence="6 7">
    <name type="scientific">Brassica carinata</name>
    <name type="common">Ethiopian mustard</name>
    <name type="synonym">Abyssinian cabbage</name>
    <dbReference type="NCBI Taxonomy" id="52824"/>
    <lineage>
        <taxon>Eukaryota</taxon>
        <taxon>Viridiplantae</taxon>
        <taxon>Streptophyta</taxon>
        <taxon>Embryophyta</taxon>
        <taxon>Tracheophyta</taxon>
        <taxon>Spermatophyta</taxon>
        <taxon>Magnoliopsida</taxon>
        <taxon>eudicotyledons</taxon>
        <taxon>Gunneridae</taxon>
        <taxon>Pentapetalae</taxon>
        <taxon>rosids</taxon>
        <taxon>malvids</taxon>
        <taxon>Brassicales</taxon>
        <taxon>Brassicaceae</taxon>
        <taxon>Brassiceae</taxon>
        <taxon>Brassica</taxon>
    </lineage>
</organism>
<sequence>MASPCCPPLMKKLMIFFLSTILLTTIVNSETQCRRFKSIISFGDSIATPETCSASLILTISHTWRFLRTERPSFSIPRAVSQTAASSSISLYEFRFTAEFLGFPLVPPFYGSQNAHFEKGVNFAVGGATALERSFLEERGIHFSYTNVSLGVQLKSFKDALPKLCGSPSDCREMIENALILMGEIGGNDYNYVFFVGKTIEEVREFVPLVISTISSAITELIGMGGRTFLVPGEFPIGCSVTYLTLYQTSNKEEYDPSGCLKWLNKFAKYHSDQLQAELNKLRELYPHVNIIYADYYNALLRLFQEPGNFGFIDRPLHACCGFGGPYNFTFGRKCGFKGVESCRDPSKYICWDGVHMTEATYRLMAEGILKGPYAIPPFDWSCLSSKIKNNGSSDTKYSLIAFLFYSSSMASLASHLSKKLKNFFLITLLTTAAVTSEQQCRNFKSIIIFGDSITDTGNLLHLSDPNNLPQSAFPPYGETFFHVPTGRFSNGRLIIDFIAEFLRLPYVPPYFGSPNGSFQKGINFAVAGATALEQSFLESRGIHYAYTNVSLGVQLKSFKQSLPNICGSPSDCREMIGDALIIVGEIGGNDYNYGLLVGKSIEEIKELVPLVISTISSVITELVHMGGRTIMVPTDLPIGCWTSFLTQYQTSNQEEYNPLTGCLNWLNEFVEHHNKELQEELNRLQKLYPHVTILYADYYNALLHIFQEPARFGFMNRPLSACCGTGGPYNFNNGSQCGTKGVDCCTDPSKYVHWDGFHLTESAYRWVAMGLLEATRFLLSTGHARALILRTEHHQADSILLPLGDG</sequence>
<protein>
    <submittedName>
        <fullName evidence="6">Uncharacterized protein</fullName>
    </submittedName>
</protein>
<dbReference type="GO" id="GO:0006629">
    <property type="term" value="P:lipid metabolic process"/>
    <property type="evidence" value="ECO:0007669"/>
    <property type="project" value="InterPro"/>
</dbReference>
<evidence type="ECO:0000256" key="5">
    <source>
        <dbReference type="SAM" id="SignalP"/>
    </source>
</evidence>
<gene>
    <name evidence="6" type="ORF">Bca52824_064371</name>
</gene>
<keyword evidence="4" id="KW-0325">Glycoprotein</keyword>
<comment type="caution">
    <text evidence="6">The sequence shown here is derived from an EMBL/GenBank/DDBJ whole genome shotgun (WGS) entry which is preliminary data.</text>
</comment>
<dbReference type="Proteomes" id="UP000886595">
    <property type="component" value="Unassembled WGS sequence"/>
</dbReference>
<name>A0A8X7QG59_BRACI</name>
<evidence type="ECO:0000313" key="7">
    <source>
        <dbReference type="Proteomes" id="UP000886595"/>
    </source>
</evidence>
<feature type="chain" id="PRO_5036480236" evidence="5">
    <location>
        <begin position="30"/>
        <end position="807"/>
    </location>
</feature>
<evidence type="ECO:0000256" key="2">
    <source>
        <dbReference type="ARBA" id="ARBA00022729"/>
    </source>
</evidence>
<dbReference type="GO" id="GO:0016298">
    <property type="term" value="F:lipase activity"/>
    <property type="evidence" value="ECO:0007669"/>
    <property type="project" value="InterPro"/>
</dbReference>
<dbReference type="InterPro" id="IPR036514">
    <property type="entry name" value="SGNH_hydro_sf"/>
</dbReference>
<dbReference type="PANTHER" id="PTHR22835:SF623">
    <property type="entry name" value="SINAPINE ESTERASE"/>
    <property type="match status" value="1"/>
</dbReference>
<proteinExistence type="inferred from homology"/>
<feature type="signal peptide" evidence="5">
    <location>
        <begin position="1"/>
        <end position="29"/>
    </location>
</feature>
<dbReference type="InterPro" id="IPR001087">
    <property type="entry name" value="GDSL"/>
</dbReference>
<keyword evidence="7" id="KW-1185">Reference proteome</keyword>
<dbReference type="Gene3D" id="3.40.50.1110">
    <property type="entry name" value="SGNH hydrolase"/>
    <property type="match status" value="2"/>
</dbReference>
<evidence type="ECO:0000256" key="1">
    <source>
        <dbReference type="ARBA" id="ARBA00008668"/>
    </source>
</evidence>
<dbReference type="EMBL" id="JAAMPC010000013">
    <property type="protein sequence ID" value="KAG2269816.1"/>
    <property type="molecule type" value="Genomic_DNA"/>
</dbReference>
<evidence type="ECO:0000313" key="6">
    <source>
        <dbReference type="EMBL" id="KAG2269816.1"/>
    </source>
</evidence>
<dbReference type="Pfam" id="PF00657">
    <property type="entry name" value="Lipase_GDSL"/>
    <property type="match status" value="2"/>
</dbReference>
<dbReference type="InterPro" id="IPR008265">
    <property type="entry name" value="Lipase_GDSL_AS"/>
</dbReference>
<evidence type="ECO:0000256" key="3">
    <source>
        <dbReference type="ARBA" id="ARBA00022801"/>
    </source>
</evidence>
<dbReference type="AlphaFoldDB" id="A0A8X7QG59"/>
<dbReference type="InterPro" id="IPR035669">
    <property type="entry name" value="SGNH_plant_lipase-like"/>
</dbReference>
<dbReference type="SUPFAM" id="SSF52266">
    <property type="entry name" value="SGNH hydrolase"/>
    <property type="match status" value="2"/>
</dbReference>
<evidence type="ECO:0000256" key="4">
    <source>
        <dbReference type="ARBA" id="ARBA00023180"/>
    </source>
</evidence>
<accession>A0A8X7QG59</accession>